<dbReference type="InterPro" id="IPR050415">
    <property type="entry name" value="MRET"/>
</dbReference>
<dbReference type="PRINTS" id="PR00410">
    <property type="entry name" value="PHEHYDRXLASE"/>
</dbReference>
<dbReference type="SUPFAM" id="SSF52343">
    <property type="entry name" value="Ferredoxin reductase-like, C-terminal NADP-linked domain"/>
    <property type="match status" value="1"/>
</dbReference>
<dbReference type="Pfam" id="PF00970">
    <property type="entry name" value="FAD_binding_6"/>
    <property type="match status" value="1"/>
</dbReference>
<dbReference type="PRINTS" id="PR00371">
    <property type="entry name" value="FPNCR"/>
</dbReference>
<accession>A0A1F5X525</accession>
<dbReference type="AlphaFoldDB" id="A0A1F5X525"/>
<dbReference type="InterPro" id="IPR039261">
    <property type="entry name" value="FNR_nucleotide-bd"/>
</dbReference>
<dbReference type="PROSITE" id="PS51384">
    <property type="entry name" value="FAD_FR"/>
    <property type="match status" value="1"/>
</dbReference>
<feature type="domain" description="FAD-binding FR-type" evidence="1">
    <location>
        <begin position="1"/>
        <end position="106"/>
    </location>
</feature>
<dbReference type="EMBL" id="MFIE01000007">
    <property type="protein sequence ID" value="OGF83008.1"/>
    <property type="molecule type" value="Genomic_DNA"/>
</dbReference>
<gene>
    <name evidence="2" type="ORF">A3B18_02290</name>
</gene>
<dbReference type="InterPro" id="IPR017927">
    <property type="entry name" value="FAD-bd_FR_type"/>
</dbReference>
<comment type="caution">
    <text evidence="2">The sequence shown here is derived from an EMBL/GenBank/DDBJ whole genome shotgun (WGS) entry which is preliminary data.</text>
</comment>
<dbReference type="GO" id="GO:0016491">
    <property type="term" value="F:oxidoreductase activity"/>
    <property type="evidence" value="ECO:0007669"/>
    <property type="project" value="InterPro"/>
</dbReference>
<dbReference type="InterPro" id="IPR001433">
    <property type="entry name" value="OxRdtase_FAD/NAD-bd"/>
</dbReference>
<dbReference type="InterPro" id="IPR001709">
    <property type="entry name" value="Flavoprot_Pyr_Nucl_cyt_Rdtase"/>
</dbReference>
<dbReference type="SUPFAM" id="SSF63380">
    <property type="entry name" value="Riboflavin synthase domain-like"/>
    <property type="match status" value="1"/>
</dbReference>
<organism evidence="2 3">
    <name type="scientific">Candidatus Giovannonibacteria bacterium RIFCSPLOWO2_01_FULL_46_13</name>
    <dbReference type="NCBI Taxonomy" id="1798352"/>
    <lineage>
        <taxon>Bacteria</taxon>
        <taxon>Candidatus Giovannoniibacteriota</taxon>
    </lineage>
</organism>
<dbReference type="Proteomes" id="UP000178684">
    <property type="component" value="Unassembled WGS sequence"/>
</dbReference>
<protein>
    <recommendedName>
        <fullName evidence="1">FAD-binding FR-type domain-containing protein</fullName>
    </recommendedName>
</protein>
<dbReference type="PANTHER" id="PTHR47354">
    <property type="entry name" value="NADH OXIDOREDUCTASE HCR"/>
    <property type="match status" value="1"/>
</dbReference>
<evidence type="ECO:0000313" key="2">
    <source>
        <dbReference type="EMBL" id="OGF83008.1"/>
    </source>
</evidence>
<dbReference type="InterPro" id="IPR017938">
    <property type="entry name" value="Riboflavin_synthase-like_b-brl"/>
</dbReference>
<evidence type="ECO:0000313" key="3">
    <source>
        <dbReference type="Proteomes" id="UP000178684"/>
    </source>
</evidence>
<dbReference type="InterPro" id="IPR008333">
    <property type="entry name" value="Cbr1-like_FAD-bd_dom"/>
</dbReference>
<evidence type="ECO:0000259" key="1">
    <source>
        <dbReference type="PROSITE" id="PS51384"/>
    </source>
</evidence>
<dbReference type="Pfam" id="PF00175">
    <property type="entry name" value="NAD_binding_1"/>
    <property type="match status" value="1"/>
</dbReference>
<name>A0A1F5X525_9BACT</name>
<reference evidence="2 3" key="1">
    <citation type="journal article" date="2016" name="Nat. Commun.">
        <title>Thousands of microbial genomes shed light on interconnected biogeochemical processes in an aquifer system.</title>
        <authorList>
            <person name="Anantharaman K."/>
            <person name="Brown C.T."/>
            <person name="Hug L.A."/>
            <person name="Sharon I."/>
            <person name="Castelle C.J."/>
            <person name="Probst A.J."/>
            <person name="Thomas B.C."/>
            <person name="Singh A."/>
            <person name="Wilkins M.J."/>
            <person name="Karaoz U."/>
            <person name="Brodie E.L."/>
            <person name="Williams K.H."/>
            <person name="Hubbard S.S."/>
            <person name="Banfield J.F."/>
        </authorList>
    </citation>
    <scope>NUCLEOTIDE SEQUENCE [LARGE SCALE GENOMIC DNA]</scope>
</reference>
<dbReference type="Gene3D" id="2.40.30.10">
    <property type="entry name" value="Translation factors"/>
    <property type="match status" value="1"/>
</dbReference>
<sequence length="233" mass="26148">MADHFFPLKDRFEVAEGTMAFVFDTSSEPDFSFRAGQYVEVFIKNPPYIDERKDHRDFSITSSPGDKNILMVATRLTGSAFKRSLAEISLGTVCKVEGPFGDFNLHENKDKKAVFIAGGIGITPVRSIIKDATEQKLPHKITLIYSNRNPAGTPFLKDLENFENENPNFKLISKMTEETGQVDANFIKESLGDLSNTAFYIVGPPGMVQGMTKYLEELGVSRDDMRFEEFTGY</sequence>
<proteinExistence type="predicted"/>
<dbReference type="Gene3D" id="3.40.50.80">
    <property type="entry name" value="Nucleotide-binding domain of ferredoxin-NADP reductase (FNR) module"/>
    <property type="match status" value="1"/>
</dbReference>
<dbReference type="CDD" id="cd00322">
    <property type="entry name" value="FNR_like"/>
    <property type="match status" value="1"/>
</dbReference>
<dbReference type="PANTHER" id="PTHR47354:SF5">
    <property type="entry name" value="PROTEIN RFBI"/>
    <property type="match status" value="1"/>
</dbReference>